<feature type="domain" description="Tyrosine specific protein phosphatases" evidence="5">
    <location>
        <begin position="81"/>
        <end position="141"/>
    </location>
</feature>
<protein>
    <recommendedName>
        <fullName evidence="8">Protein-tyrosine-phosphatase</fullName>
    </recommendedName>
</protein>
<keyword evidence="7" id="KW-1185">Reference proteome</keyword>
<dbReference type="SMART" id="SM00195">
    <property type="entry name" value="DSPc"/>
    <property type="match status" value="1"/>
</dbReference>
<dbReference type="PROSITE" id="PS50054">
    <property type="entry name" value="TYR_PHOSPHATASE_DUAL"/>
    <property type="match status" value="1"/>
</dbReference>
<dbReference type="EMBL" id="AZBU02000004">
    <property type="protein sequence ID" value="TKR80375.1"/>
    <property type="molecule type" value="Genomic_DNA"/>
</dbReference>
<dbReference type="CDD" id="cd14514">
    <property type="entry name" value="DUSP14-like"/>
    <property type="match status" value="1"/>
</dbReference>
<dbReference type="GO" id="GO:0004721">
    <property type="term" value="F:phosphoprotein phosphatase activity"/>
    <property type="evidence" value="ECO:0007669"/>
    <property type="project" value="UniProtKB-KW"/>
</dbReference>
<dbReference type="InterPro" id="IPR000387">
    <property type="entry name" value="Tyr_Pase_dom"/>
</dbReference>
<organism evidence="6 7">
    <name type="scientific">Steinernema carpocapsae</name>
    <name type="common">Entomopathogenic nematode</name>
    <dbReference type="NCBI Taxonomy" id="34508"/>
    <lineage>
        <taxon>Eukaryota</taxon>
        <taxon>Metazoa</taxon>
        <taxon>Ecdysozoa</taxon>
        <taxon>Nematoda</taxon>
        <taxon>Chromadorea</taxon>
        <taxon>Rhabditida</taxon>
        <taxon>Tylenchina</taxon>
        <taxon>Panagrolaimomorpha</taxon>
        <taxon>Strongyloidoidea</taxon>
        <taxon>Steinernematidae</taxon>
        <taxon>Steinernema</taxon>
    </lineage>
</organism>
<dbReference type="Pfam" id="PF00782">
    <property type="entry name" value="DSPc"/>
    <property type="match status" value="1"/>
</dbReference>
<dbReference type="InterPro" id="IPR000340">
    <property type="entry name" value="Dual-sp_phosphatase_cat-dom"/>
</dbReference>
<dbReference type="SUPFAM" id="SSF52799">
    <property type="entry name" value="(Phosphotyrosine protein) phosphatases II"/>
    <property type="match status" value="1"/>
</dbReference>
<accession>A0A4V6A2U0</accession>
<reference evidence="6 7" key="2">
    <citation type="journal article" date="2019" name="G3 (Bethesda)">
        <title>Hybrid Assembly of the Genome of the Entomopathogenic Nematode Steinernema carpocapsae Identifies the X-Chromosome.</title>
        <authorList>
            <person name="Serra L."/>
            <person name="Macchietto M."/>
            <person name="Macias-Munoz A."/>
            <person name="McGill C.J."/>
            <person name="Rodriguez I.M."/>
            <person name="Rodriguez B."/>
            <person name="Murad R."/>
            <person name="Mortazavi A."/>
        </authorList>
    </citation>
    <scope>NUCLEOTIDE SEQUENCE [LARGE SCALE GENOMIC DNA]</scope>
    <source>
        <strain evidence="6 7">ALL</strain>
    </source>
</reference>
<comment type="caution">
    <text evidence="6">The sequence shown here is derived from an EMBL/GenBank/DDBJ whole genome shotgun (WGS) entry which is preliminary data.</text>
</comment>
<feature type="domain" description="Tyrosine-protein phosphatase" evidence="4">
    <location>
        <begin position="19"/>
        <end position="162"/>
    </location>
</feature>
<dbReference type="InterPro" id="IPR020422">
    <property type="entry name" value="TYR_PHOSPHATASE_DUAL_dom"/>
</dbReference>
<name>A0A4V6A2U0_STECR</name>
<gene>
    <name evidence="6" type="ORF">L596_014457</name>
</gene>
<dbReference type="InterPro" id="IPR052103">
    <property type="entry name" value="Dual_spec_Phospatases"/>
</dbReference>
<dbReference type="PANTHER" id="PTHR45961:SF3">
    <property type="entry name" value="DUAL SPECIFICITY PROTEIN PHOSPHATASE 14"/>
    <property type="match status" value="1"/>
</dbReference>
<keyword evidence="3" id="KW-0904">Protein phosphatase</keyword>
<dbReference type="Gene3D" id="3.90.190.10">
    <property type="entry name" value="Protein tyrosine phosphatase superfamily"/>
    <property type="match status" value="1"/>
</dbReference>
<dbReference type="InterPro" id="IPR029021">
    <property type="entry name" value="Prot-tyrosine_phosphatase-like"/>
</dbReference>
<evidence type="ECO:0000259" key="5">
    <source>
        <dbReference type="PROSITE" id="PS50056"/>
    </source>
</evidence>
<evidence type="ECO:0000313" key="6">
    <source>
        <dbReference type="EMBL" id="TKR80375.1"/>
    </source>
</evidence>
<sequence>MRPSTLESEFFPDPKDPRRFARIRDYFFICGYGTVRDNEKILKEHGITHVVDCANLVKARKAEDVEYLHIAVQDFATEDISKFFHLTADFIERAVRGVRGIVCAYCAAGVSRSATICLMYLVIKEKLNLREAFRLVHRARPIICPNLGFWHQMIDYEKEHNDGKATVKIIFGSNGAHPDVYPKCSL</sequence>
<dbReference type="PANTHER" id="PTHR45961">
    <property type="entry name" value="IP21249P"/>
    <property type="match status" value="1"/>
</dbReference>
<keyword evidence="2" id="KW-0378">Hydrolase</keyword>
<evidence type="ECO:0000256" key="1">
    <source>
        <dbReference type="ARBA" id="ARBA00008601"/>
    </source>
</evidence>
<proteinExistence type="inferred from homology"/>
<dbReference type="OrthoDB" id="285418at2759"/>
<comment type="similarity">
    <text evidence="1">Belongs to the protein-tyrosine phosphatase family. Non-receptor class dual specificity subfamily.</text>
</comment>
<evidence type="ECO:0008006" key="8">
    <source>
        <dbReference type="Google" id="ProtNLM"/>
    </source>
</evidence>
<evidence type="ECO:0000259" key="4">
    <source>
        <dbReference type="PROSITE" id="PS50054"/>
    </source>
</evidence>
<dbReference type="Proteomes" id="UP000298663">
    <property type="component" value="Unassembled WGS sequence"/>
</dbReference>
<dbReference type="GO" id="GO:0005737">
    <property type="term" value="C:cytoplasm"/>
    <property type="evidence" value="ECO:0007669"/>
    <property type="project" value="TreeGrafter"/>
</dbReference>
<evidence type="ECO:0000256" key="3">
    <source>
        <dbReference type="ARBA" id="ARBA00022912"/>
    </source>
</evidence>
<dbReference type="PROSITE" id="PS50056">
    <property type="entry name" value="TYR_PHOSPHATASE_2"/>
    <property type="match status" value="1"/>
</dbReference>
<evidence type="ECO:0000256" key="2">
    <source>
        <dbReference type="ARBA" id="ARBA00022801"/>
    </source>
</evidence>
<evidence type="ECO:0000313" key="7">
    <source>
        <dbReference type="Proteomes" id="UP000298663"/>
    </source>
</evidence>
<dbReference type="AlphaFoldDB" id="A0A4V6A2U0"/>
<dbReference type="STRING" id="34508.A0A4V6A2U0"/>
<reference evidence="6 7" key="1">
    <citation type="journal article" date="2015" name="Genome Biol.">
        <title>Comparative genomics of Steinernema reveals deeply conserved gene regulatory networks.</title>
        <authorList>
            <person name="Dillman A.R."/>
            <person name="Macchietto M."/>
            <person name="Porter C.F."/>
            <person name="Rogers A."/>
            <person name="Williams B."/>
            <person name="Antoshechkin I."/>
            <person name="Lee M.M."/>
            <person name="Goodwin Z."/>
            <person name="Lu X."/>
            <person name="Lewis E.E."/>
            <person name="Goodrich-Blair H."/>
            <person name="Stock S.P."/>
            <person name="Adams B.J."/>
            <person name="Sternberg P.W."/>
            <person name="Mortazavi A."/>
        </authorList>
    </citation>
    <scope>NUCLEOTIDE SEQUENCE [LARGE SCALE GENOMIC DNA]</scope>
    <source>
        <strain evidence="6 7">ALL</strain>
    </source>
</reference>